<accession>Q8T982</accession>
<sequence length="84" mass="10069">MTISKPLYFPLADKYCQTSRITRRSTQLSSFWKLSIGMTSTTSPFIRFRKSAWQIQNLKLFWVFLWLLTFMMRANIQCKCSCQR</sequence>
<dbReference type="OrthoDB" id="310895at2759"/>
<dbReference type="AGR" id="FB:FBgn0032968"/>
<gene>
    <name evidence="2" type="ORF">CG11634</name>
</gene>
<dbReference type="AlphaFoldDB" id="Q8T982"/>
<protein>
    <submittedName>
        <fullName evidence="1">AT09142p</fullName>
    </submittedName>
</protein>
<dbReference type="FlyBase" id="FBgn0032968">
    <property type="gene designation" value="CG11634"/>
</dbReference>
<proteinExistence type="evidence at transcript level"/>
<name>Q8T982_DROME</name>
<evidence type="ECO:0000313" key="2">
    <source>
        <dbReference type="FlyBase" id="FBgn0032968"/>
    </source>
</evidence>
<dbReference type="EMBL" id="AY070780">
    <property type="protein sequence ID" value="AAL48402.1"/>
    <property type="molecule type" value="mRNA"/>
</dbReference>
<organism evidence="1">
    <name type="scientific">Drosophila melanogaster</name>
    <name type="common">Fruit fly</name>
    <dbReference type="NCBI Taxonomy" id="7227"/>
    <lineage>
        <taxon>Eukaryota</taxon>
        <taxon>Metazoa</taxon>
        <taxon>Ecdysozoa</taxon>
        <taxon>Arthropoda</taxon>
        <taxon>Hexapoda</taxon>
        <taxon>Insecta</taxon>
        <taxon>Pterygota</taxon>
        <taxon>Neoptera</taxon>
        <taxon>Endopterygota</taxon>
        <taxon>Diptera</taxon>
        <taxon>Brachycera</taxon>
        <taxon>Muscomorpha</taxon>
        <taxon>Ephydroidea</taxon>
        <taxon>Drosophilidae</taxon>
        <taxon>Drosophila</taxon>
        <taxon>Sophophora</taxon>
    </lineage>
</organism>
<evidence type="ECO:0000313" key="1">
    <source>
        <dbReference type="EMBL" id="AAL48402.1"/>
    </source>
</evidence>
<reference evidence="1" key="1">
    <citation type="submission" date="2001-12" db="EMBL/GenBank/DDBJ databases">
        <authorList>
            <person name="Stapleton M."/>
            <person name="Brokstein P."/>
            <person name="Hong L."/>
            <person name="Agbayani A."/>
            <person name="Carlson J."/>
            <person name="Champe M."/>
            <person name="Chavez C."/>
            <person name="Dorsett V."/>
            <person name="Dresnek D."/>
            <person name="Farfan D."/>
            <person name="Frise E."/>
            <person name="George R."/>
            <person name="Gonzalez M."/>
            <person name="Guarin H."/>
            <person name="Kronmiller B."/>
            <person name="Li P."/>
            <person name="Liao G."/>
            <person name="Miranda A."/>
            <person name="Mungall C.J."/>
            <person name="Nunoo J."/>
            <person name="Pacleb J."/>
            <person name="Paragas V."/>
            <person name="Park S."/>
            <person name="Patel S."/>
            <person name="Phouanenavong S."/>
            <person name="Wan K."/>
            <person name="Yu C."/>
            <person name="Lewis S.E."/>
            <person name="Rubin G.M."/>
            <person name="Celniker S."/>
        </authorList>
    </citation>
    <scope>NUCLEOTIDE SEQUENCE</scope>
</reference>